<dbReference type="Pfam" id="PF00561">
    <property type="entry name" value="Abhydrolase_1"/>
    <property type="match status" value="1"/>
</dbReference>
<comment type="caution">
    <text evidence="2">The sequence shown here is derived from an EMBL/GenBank/DDBJ whole genome shotgun (WGS) entry which is preliminary data.</text>
</comment>
<dbReference type="InterPro" id="IPR000073">
    <property type="entry name" value="AB_hydrolase_1"/>
</dbReference>
<evidence type="ECO:0000313" key="2">
    <source>
        <dbReference type="EMBL" id="KAF9512771.1"/>
    </source>
</evidence>
<gene>
    <name evidence="2" type="ORF">BS47DRAFT_1330104</name>
</gene>
<evidence type="ECO:0000259" key="1">
    <source>
        <dbReference type="Pfam" id="PF00561"/>
    </source>
</evidence>
<dbReference type="AlphaFoldDB" id="A0A9P6AVK5"/>
<dbReference type="Gene3D" id="3.40.50.1820">
    <property type="entry name" value="alpha/beta hydrolase"/>
    <property type="match status" value="1"/>
</dbReference>
<dbReference type="PANTHER" id="PTHR43433">
    <property type="entry name" value="HYDROLASE, ALPHA/BETA FOLD FAMILY PROTEIN"/>
    <property type="match status" value="1"/>
</dbReference>
<accession>A0A9P6AVK5</accession>
<name>A0A9P6AVK5_9AGAM</name>
<keyword evidence="3" id="KW-1185">Reference proteome</keyword>
<organism evidence="2 3">
    <name type="scientific">Hydnum rufescens UP504</name>
    <dbReference type="NCBI Taxonomy" id="1448309"/>
    <lineage>
        <taxon>Eukaryota</taxon>
        <taxon>Fungi</taxon>
        <taxon>Dikarya</taxon>
        <taxon>Basidiomycota</taxon>
        <taxon>Agaricomycotina</taxon>
        <taxon>Agaricomycetes</taxon>
        <taxon>Cantharellales</taxon>
        <taxon>Hydnaceae</taxon>
        <taxon>Hydnum</taxon>
    </lineage>
</organism>
<reference evidence="2" key="1">
    <citation type="journal article" date="2020" name="Nat. Commun.">
        <title>Large-scale genome sequencing of mycorrhizal fungi provides insights into the early evolution of symbiotic traits.</title>
        <authorList>
            <person name="Miyauchi S."/>
            <person name="Kiss E."/>
            <person name="Kuo A."/>
            <person name="Drula E."/>
            <person name="Kohler A."/>
            <person name="Sanchez-Garcia M."/>
            <person name="Morin E."/>
            <person name="Andreopoulos B."/>
            <person name="Barry K.W."/>
            <person name="Bonito G."/>
            <person name="Buee M."/>
            <person name="Carver A."/>
            <person name="Chen C."/>
            <person name="Cichocki N."/>
            <person name="Clum A."/>
            <person name="Culley D."/>
            <person name="Crous P.W."/>
            <person name="Fauchery L."/>
            <person name="Girlanda M."/>
            <person name="Hayes R.D."/>
            <person name="Keri Z."/>
            <person name="LaButti K."/>
            <person name="Lipzen A."/>
            <person name="Lombard V."/>
            <person name="Magnuson J."/>
            <person name="Maillard F."/>
            <person name="Murat C."/>
            <person name="Nolan M."/>
            <person name="Ohm R.A."/>
            <person name="Pangilinan J."/>
            <person name="Pereira M.F."/>
            <person name="Perotto S."/>
            <person name="Peter M."/>
            <person name="Pfister S."/>
            <person name="Riley R."/>
            <person name="Sitrit Y."/>
            <person name="Stielow J.B."/>
            <person name="Szollosi G."/>
            <person name="Zifcakova L."/>
            <person name="Stursova M."/>
            <person name="Spatafora J.W."/>
            <person name="Tedersoo L."/>
            <person name="Vaario L.M."/>
            <person name="Yamada A."/>
            <person name="Yan M."/>
            <person name="Wang P."/>
            <person name="Xu J."/>
            <person name="Bruns T."/>
            <person name="Baldrian P."/>
            <person name="Vilgalys R."/>
            <person name="Dunand C."/>
            <person name="Henrissat B."/>
            <person name="Grigoriev I.V."/>
            <person name="Hibbett D."/>
            <person name="Nagy L.G."/>
            <person name="Martin F.M."/>
        </authorList>
    </citation>
    <scope>NUCLEOTIDE SEQUENCE</scope>
    <source>
        <strain evidence="2">UP504</strain>
    </source>
</reference>
<dbReference type="Proteomes" id="UP000886523">
    <property type="component" value="Unassembled WGS sequence"/>
</dbReference>
<feature type="domain" description="AB hydrolase-1" evidence="1">
    <location>
        <begin position="29"/>
        <end position="266"/>
    </location>
</feature>
<dbReference type="EMBL" id="MU128982">
    <property type="protein sequence ID" value="KAF9512771.1"/>
    <property type="molecule type" value="Genomic_DNA"/>
</dbReference>
<dbReference type="OrthoDB" id="8119704at2759"/>
<dbReference type="SUPFAM" id="SSF53474">
    <property type="entry name" value="alpha/beta-Hydrolases"/>
    <property type="match status" value="1"/>
</dbReference>
<sequence>MPSVFPLPNGAQIGYEILGSEHLGKGIRPLVFICGMSMRYGEWDPLSKPLARKRPVLLFDNRDFGASIVKTSAREEFTIATLAADAVSLIEHLGWKSVDFCGFSMGGGILQQILITTPLPFTIGHAVLAATTTKAPHGDPEFLQYMSKIFHRAQQSGVRLTDAQRAEFTREIGELNYDKEWLKDPINKAKFERSLPTELTGRPVKVIARQAQALAATDVRSSLPRISSGVRILVIHGTLDRLIHYAESEYIMRGIPHARRVTVDPSRQIPGSVPTDQFGHFWFQYFDTDVWMSVMEPFLDDLPTIDKAKL</sequence>
<dbReference type="InterPro" id="IPR050471">
    <property type="entry name" value="AB_hydrolase"/>
</dbReference>
<proteinExistence type="predicted"/>
<dbReference type="PANTHER" id="PTHR43433:SF5">
    <property type="entry name" value="AB HYDROLASE-1 DOMAIN-CONTAINING PROTEIN"/>
    <property type="match status" value="1"/>
</dbReference>
<protein>
    <recommendedName>
        <fullName evidence="1">AB hydrolase-1 domain-containing protein</fullName>
    </recommendedName>
</protein>
<evidence type="ECO:0000313" key="3">
    <source>
        <dbReference type="Proteomes" id="UP000886523"/>
    </source>
</evidence>
<dbReference type="InterPro" id="IPR029058">
    <property type="entry name" value="AB_hydrolase_fold"/>
</dbReference>